<dbReference type="InterPro" id="IPR002884">
    <property type="entry name" value="P_dom"/>
</dbReference>
<dbReference type="AlphaFoldDB" id="A0A4Z0L708"/>
<dbReference type="GO" id="GO:0008237">
    <property type="term" value="F:metallopeptidase activity"/>
    <property type="evidence" value="ECO:0007669"/>
    <property type="project" value="InterPro"/>
</dbReference>
<dbReference type="Gene3D" id="3.40.390.10">
    <property type="entry name" value="Collagenase (Catalytic Domain)"/>
    <property type="match status" value="1"/>
</dbReference>
<dbReference type="InterPro" id="IPR013783">
    <property type="entry name" value="Ig-like_fold"/>
</dbReference>
<keyword evidence="3" id="KW-0378">Hydrolase</keyword>
<evidence type="ECO:0000256" key="2">
    <source>
        <dbReference type="ARBA" id="ARBA00022729"/>
    </source>
</evidence>
<dbReference type="Pfam" id="PF01483">
    <property type="entry name" value="P_proprotein"/>
    <property type="match status" value="1"/>
</dbReference>
<dbReference type="EMBL" id="SRLH01000005">
    <property type="protein sequence ID" value="TGD57787.1"/>
    <property type="molecule type" value="Genomic_DNA"/>
</dbReference>
<comment type="caution">
    <text evidence="6">The sequence shown here is derived from an EMBL/GenBank/DDBJ whole genome shotgun (WGS) entry which is preliminary data.</text>
</comment>
<dbReference type="PROSITE" id="PS51829">
    <property type="entry name" value="P_HOMO_B"/>
    <property type="match status" value="1"/>
</dbReference>
<evidence type="ECO:0000256" key="1">
    <source>
        <dbReference type="ARBA" id="ARBA00022670"/>
    </source>
</evidence>
<dbReference type="Pfam" id="PF13583">
    <property type="entry name" value="Reprolysin_4"/>
    <property type="match status" value="1"/>
</dbReference>
<keyword evidence="2 4" id="KW-0732">Signal</keyword>
<proteinExistence type="predicted"/>
<dbReference type="Gene3D" id="2.60.40.10">
    <property type="entry name" value="Immunoglobulins"/>
    <property type="match status" value="1"/>
</dbReference>
<gene>
    <name evidence="6" type="ORF">E4635_10490</name>
</gene>
<keyword evidence="7" id="KW-1185">Reference proteome</keyword>
<feature type="signal peptide" evidence="4">
    <location>
        <begin position="1"/>
        <end position="20"/>
    </location>
</feature>
<dbReference type="NCBIfam" id="TIGR04183">
    <property type="entry name" value="Por_Secre_tail"/>
    <property type="match status" value="1"/>
</dbReference>
<dbReference type="OrthoDB" id="9792152at2"/>
<dbReference type="PROSITE" id="PS51257">
    <property type="entry name" value="PROKAR_LIPOPROTEIN"/>
    <property type="match status" value="1"/>
</dbReference>
<evidence type="ECO:0000313" key="6">
    <source>
        <dbReference type="EMBL" id="TGD57787.1"/>
    </source>
</evidence>
<feature type="chain" id="PRO_5021201815" evidence="4">
    <location>
        <begin position="21"/>
        <end position="927"/>
    </location>
</feature>
<dbReference type="GO" id="GO:0006508">
    <property type="term" value="P:proteolysis"/>
    <property type="evidence" value="ECO:0007669"/>
    <property type="project" value="UniProtKB-KW"/>
</dbReference>
<name>A0A4Z0L708_9FLAO</name>
<sequence>MKKQLLFTFASVFMACQMQAQTDKQWAQHKGTGVTVSKTAMRPSFPKEFKLFDLNIDPLRQTLFSINSDAAGKRQAIISLPNADGQMEQFEVYEASNFEADLQAQFPEIRAYSGKGITDKYATLKLSVSPQGIQTMVFRTDKENEFIEPYSQDSKVYAVFKSQRNKGKLGWKCATEDEQSLLNAGSQFSANRSSTGQLKTMRLAQSCTAEYSNYFGAASAANVALVLAAFNATLTRCNGVYEKDLGLHLNLVASSTNVIYYDATTDPYSDAAAGAGGAWNTELQNTLSGNLTGVGTPLAANNAAYDIGHLFGASGGGGNAGCIGCVCSDDTASATDKRKGSGFTSPGDDVPAGDSFDIDYVVHEVGHQLGANHTFSMSNEGSGVNMEVGSGVTIMGYAGITNYDVTTHSIDVYHAASIAQIQANLATKSCPVTVSIAANNATPVANAGADVTIPKSTPFILTGSATDANAGDALTYSWEQFDNDAAAQTNAASAASETKATGPNWRSYSPTASPSRVFPIMATVLGNSKTTAGAEINVEALSSVARTLTFRLTVRDNAPFVLAPAKVGQTNFDDMIVTVDATRGPLSVTSQNVDNQSWARGSSQTIVWTVNNTNTSTGGANVDILLSTDGGLTFPTVLVAGTPNDGSQSITVPNISAMNCRVMVKASAGIFFNVNPKPIAIGYTVSSTCNTYTNNTALPVPDGAGANTPGAIVTKTVTVPGPAATISDVNVTLGFTHSYIEDLVIAMEHPDGTQVTLWNRNCDNAPTTLTYTFSDGNPLVPTTGCSATSGTFGPASALSVLNGKPSNGVWTLLAGDFYNGDTGTINAWSVEVCSQTYTLGNEEFEFENFSLYPNPNNGDFTIKFTSASSNDIKVNVHDIRGRQVYEKSFSNTGAFNQNITLDKVQAGVYLVSIVDGAKKTVKRIVVE</sequence>
<evidence type="ECO:0000256" key="4">
    <source>
        <dbReference type="SAM" id="SignalP"/>
    </source>
</evidence>
<reference evidence="6 7" key="1">
    <citation type="submission" date="2019-04" db="EMBL/GenBank/DDBJ databases">
        <title>Flavobacterium sp. strain DS2-A Genome sequencing and assembly.</title>
        <authorList>
            <person name="Kim I."/>
        </authorList>
    </citation>
    <scope>NUCLEOTIDE SEQUENCE [LARGE SCALE GENOMIC DNA]</scope>
    <source>
        <strain evidence="6 7">DS2-A</strain>
    </source>
</reference>
<dbReference type="Gene3D" id="2.60.120.260">
    <property type="entry name" value="Galactose-binding domain-like"/>
    <property type="match status" value="1"/>
</dbReference>
<dbReference type="RefSeq" id="WP_135526648.1">
    <property type="nucleotide sequence ID" value="NZ_SRLH01000005.1"/>
</dbReference>
<dbReference type="Pfam" id="PF18962">
    <property type="entry name" value="Por_Secre_tail"/>
    <property type="match status" value="1"/>
</dbReference>
<dbReference type="InterPro" id="IPR024079">
    <property type="entry name" value="MetalloPept_cat_dom_sf"/>
</dbReference>
<feature type="domain" description="P/Homo B" evidence="5">
    <location>
        <begin position="674"/>
        <end position="844"/>
    </location>
</feature>
<evidence type="ECO:0000256" key="3">
    <source>
        <dbReference type="ARBA" id="ARBA00022801"/>
    </source>
</evidence>
<evidence type="ECO:0000313" key="7">
    <source>
        <dbReference type="Proteomes" id="UP000297407"/>
    </source>
</evidence>
<dbReference type="SUPFAM" id="SSF49785">
    <property type="entry name" value="Galactose-binding domain-like"/>
    <property type="match status" value="1"/>
</dbReference>
<protein>
    <submittedName>
        <fullName evidence="6">T9SS type A sorting domain-containing protein</fullName>
    </submittedName>
</protein>
<dbReference type="InterPro" id="IPR026444">
    <property type="entry name" value="Secre_tail"/>
</dbReference>
<dbReference type="SUPFAM" id="SSF55486">
    <property type="entry name" value="Metalloproteases ('zincins'), catalytic domain"/>
    <property type="match status" value="1"/>
</dbReference>
<dbReference type="InterPro" id="IPR008979">
    <property type="entry name" value="Galactose-bd-like_sf"/>
</dbReference>
<organism evidence="6 7">
    <name type="scientific">Flavobacterium humi</name>
    <dbReference type="NCBI Taxonomy" id="2562683"/>
    <lineage>
        <taxon>Bacteria</taxon>
        <taxon>Pseudomonadati</taxon>
        <taxon>Bacteroidota</taxon>
        <taxon>Flavobacteriia</taxon>
        <taxon>Flavobacteriales</taxon>
        <taxon>Flavobacteriaceae</taxon>
        <taxon>Flavobacterium</taxon>
    </lineage>
</organism>
<evidence type="ECO:0000259" key="5">
    <source>
        <dbReference type="PROSITE" id="PS51829"/>
    </source>
</evidence>
<accession>A0A4Z0L708</accession>
<keyword evidence="1" id="KW-0645">Protease</keyword>
<dbReference type="Proteomes" id="UP000297407">
    <property type="component" value="Unassembled WGS sequence"/>
</dbReference>
<dbReference type="GO" id="GO:0004252">
    <property type="term" value="F:serine-type endopeptidase activity"/>
    <property type="evidence" value="ECO:0007669"/>
    <property type="project" value="InterPro"/>
</dbReference>